<feature type="compositionally biased region" description="Polar residues" evidence="1">
    <location>
        <begin position="452"/>
        <end position="466"/>
    </location>
</feature>
<dbReference type="Gene3D" id="1.10.555.10">
    <property type="entry name" value="Rho GTPase activation protein"/>
    <property type="match status" value="1"/>
</dbReference>
<dbReference type="CDD" id="cd00159">
    <property type="entry name" value="RhoGAP"/>
    <property type="match status" value="1"/>
</dbReference>
<feature type="region of interest" description="Disordered" evidence="1">
    <location>
        <begin position="451"/>
        <end position="495"/>
    </location>
</feature>
<feature type="compositionally biased region" description="Polar residues" evidence="1">
    <location>
        <begin position="966"/>
        <end position="984"/>
    </location>
</feature>
<feature type="region of interest" description="Disordered" evidence="1">
    <location>
        <begin position="919"/>
        <end position="984"/>
    </location>
</feature>
<proteinExistence type="predicted"/>
<feature type="compositionally biased region" description="Polar residues" evidence="1">
    <location>
        <begin position="9"/>
        <end position="26"/>
    </location>
</feature>
<dbReference type="PROSITE" id="PS50238">
    <property type="entry name" value="RHOGAP"/>
    <property type="match status" value="1"/>
</dbReference>
<dbReference type="InterPro" id="IPR008936">
    <property type="entry name" value="Rho_GTPase_activation_prot"/>
</dbReference>
<feature type="compositionally biased region" description="Low complexity" evidence="1">
    <location>
        <begin position="923"/>
        <end position="940"/>
    </location>
</feature>
<feature type="compositionally biased region" description="Polar residues" evidence="1">
    <location>
        <begin position="370"/>
        <end position="383"/>
    </location>
</feature>
<feature type="domain" description="Rho-GAP" evidence="2">
    <location>
        <begin position="40"/>
        <end position="261"/>
    </location>
</feature>
<dbReference type="OMA" id="CTTHDVC"/>
<organism evidence="3 4">
    <name type="scientific">Haemonchus contortus</name>
    <name type="common">Barber pole worm</name>
    <dbReference type="NCBI Taxonomy" id="6289"/>
    <lineage>
        <taxon>Eukaryota</taxon>
        <taxon>Metazoa</taxon>
        <taxon>Ecdysozoa</taxon>
        <taxon>Nematoda</taxon>
        <taxon>Chromadorea</taxon>
        <taxon>Rhabditida</taxon>
        <taxon>Rhabditina</taxon>
        <taxon>Rhabditomorpha</taxon>
        <taxon>Strongyloidea</taxon>
        <taxon>Trichostrongylidae</taxon>
        <taxon>Haemonchus</taxon>
    </lineage>
</organism>
<feature type="region of interest" description="Disordered" evidence="1">
    <location>
        <begin position="1"/>
        <end position="28"/>
    </location>
</feature>
<evidence type="ECO:0000313" key="3">
    <source>
        <dbReference type="Proteomes" id="UP000025227"/>
    </source>
</evidence>
<dbReference type="WBParaSite" id="HCON_00156930-00002">
    <property type="protein sequence ID" value="HCON_00156930-00002"/>
    <property type="gene ID" value="HCON_00156930"/>
</dbReference>
<feature type="compositionally biased region" description="Polar residues" evidence="1">
    <location>
        <begin position="528"/>
        <end position="548"/>
    </location>
</feature>
<feature type="region of interest" description="Disordered" evidence="1">
    <location>
        <begin position="419"/>
        <end position="438"/>
    </location>
</feature>
<accession>A0A7I4Z0Q1</accession>
<sequence>MNEFEVCTVTPSTNRPLPTESSSGSAGSVHRLGYVHSVDVELELLVREGGRNGITKLKLKQVPKFLVNAFNFIIKNGLALEGLFRREGNASRLNQNNFAVYLGAAPLPPSFTVHDVCSMVKRFFRDLKEPLLPNPALRKSLLELVKRNEVVPVTRHDFCSLFETRYDVIKKTWDRSLPDAHIGTLGYLMRQLQGISRHSDKNQMDSANLATVFAPTLFRQQKIRRKDRRGSQDDLLTTLRSDTKLQIAAVQLLIERANWIGLHPNFYVTSVHHHRSCSAAPSPRQPFMPSIANLKAPLPCAERKHFAKGDVVAAPHLSDREAAIKAGDIGKLKPSAKRRSSSAFRGIINGIGDRLLKRSPSRERGKANRRQSSPAIVVTATQQHRSRLPRRPSPEYTLEFASPPHSNSSEQVNTNIAPVRDSARSSSSRASRSGQPVVITSARPSAHVLGHQNMTSKLNGSQSIGRSSHRTAEAAIYRRDSGRKRGETPPRRANKVLKDNPVSMLGEEHFNPTYREQHERSRRRHTTPVKTSTALRRNQPNTRHSGLQQPKRRATVVNAHEQEKENHHRTGSVSASNSCEDIEATMAEDSLTLTDSSADILTQKGHESRLRRAKRQHRRELSSVLQDSLFDSSSCPEPIDKKDDEKSFVRKVSVGCSPIIFPRSPVDSKENHGSAFVGETIVVTPAALPSDSYESSSMDLPTDLCISPPPMEPRSTARPLITTHSPSKEAAVVLKQSPSRRVLPQEPSVSMHPGGDPNEDVQQVVFRVPSLPNPFANPLSMGELSTDRVGSVNTDMRRKAPVRPKSPRNLHSMFPLRVLKSVSLDDDRQDRFVTRVPSNPSAEPALEPSSPLASPVEPFEASSELKAALINARCDEDMEATIGRHFRVRPSVAFIQKQGIVRDRVNLFRQLGNTISVPLEPVSGRSSGLSSRSSLGASSLTGDDEFVKPSAPPVTHSLNMGGIRRNSASATSAQFSSLNSPSSK</sequence>
<reference evidence="4" key="1">
    <citation type="submission" date="2020-12" db="UniProtKB">
        <authorList>
            <consortium name="WormBaseParasite"/>
        </authorList>
    </citation>
    <scope>IDENTIFICATION</scope>
    <source>
        <strain evidence="4">MHco3</strain>
    </source>
</reference>
<name>A0A7I4Z0Q1_HAECO</name>
<dbReference type="InterPro" id="IPR000198">
    <property type="entry name" value="RhoGAP_dom"/>
</dbReference>
<feature type="compositionally biased region" description="Basic and acidic residues" evidence="1">
    <location>
        <begin position="470"/>
        <end position="490"/>
    </location>
</feature>
<evidence type="ECO:0000259" key="2">
    <source>
        <dbReference type="PROSITE" id="PS50238"/>
    </source>
</evidence>
<dbReference type="SUPFAM" id="SSF48350">
    <property type="entry name" value="GTPase activation domain, GAP"/>
    <property type="match status" value="1"/>
</dbReference>
<keyword evidence="3" id="KW-1185">Reference proteome</keyword>
<evidence type="ECO:0000256" key="1">
    <source>
        <dbReference type="SAM" id="MobiDB-lite"/>
    </source>
</evidence>
<dbReference type="AlphaFoldDB" id="A0A7I4Z0Q1"/>
<dbReference type="PANTHER" id="PTHR15670:SF4">
    <property type="entry name" value="RHO GTPASE-ACTIVATING PROTEIN 11A"/>
    <property type="match status" value="1"/>
</dbReference>
<dbReference type="PANTHER" id="PTHR15670">
    <property type="entry name" value="RHO GTPASE ACTIVATING PROTEIN 11A"/>
    <property type="match status" value="1"/>
</dbReference>
<protein>
    <submittedName>
        <fullName evidence="4">Rho-GAP domain-containing protein</fullName>
    </submittedName>
</protein>
<evidence type="ECO:0000313" key="4">
    <source>
        <dbReference type="WBParaSite" id="HCON_00156930-00002"/>
    </source>
</evidence>
<dbReference type="GO" id="GO:0007165">
    <property type="term" value="P:signal transduction"/>
    <property type="evidence" value="ECO:0007669"/>
    <property type="project" value="InterPro"/>
</dbReference>
<feature type="region of interest" description="Disordered" evidence="1">
    <location>
        <begin position="355"/>
        <end position="414"/>
    </location>
</feature>
<dbReference type="Pfam" id="PF00620">
    <property type="entry name" value="RhoGAP"/>
    <property type="match status" value="1"/>
</dbReference>
<dbReference type="Proteomes" id="UP000025227">
    <property type="component" value="Unplaced"/>
</dbReference>
<feature type="compositionally biased region" description="Low complexity" evidence="1">
    <location>
        <begin position="424"/>
        <end position="433"/>
    </location>
</feature>
<dbReference type="SMART" id="SM00324">
    <property type="entry name" value="RhoGAP"/>
    <property type="match status" value="1"/>
</dbReference>
<dbReference type="GO" id="GO:0005096">
    <property type="term" value="F:GTPase activator activity"/>
    <property type="evidence" value="ECO:0007669"/>
    <property type="project" value="TreeGrafter"/>
</dbReference>
<dbReference type="InterPro" id="IPR042869">
    <property type="entry name" value="ARHGAP11A/B"/>
</dbReference>
<feature type="region of interest" description="Disordered" evidence="1">
    <location>
        <begin position="732"/>
        <end position="757"/>
    </location>
</feature>
<dbReference type="OrthoDB" id="29546at2759"/>
<feature type="compositionally biased region" description="Basic and acidic residues" evidence="1">
    <location>
        <begin position="355"/>
        <end position="366"/>
    </location>
</feature>
<feature type="region of interest" description="Disordered" evidence="1">
    <location>
        <begin position="835"/>
        <end position="858"/>
    </location>
</feature>
<feature type="region of interest" description="Disordered" evidence="1">
    <location>
        <begin position="512"/>
        <end position="553"/>
    </location>
</feature>
<feature type="compositionally biased region" description="Polar residues" evidence="1">
    <location>
        <begin position="404"/>
        <end position="414"/>
    </location>
</feature>
<feature type="compositionally biased region" description="Low complexity" evidence="1">
    <location>
        <begin position="837"/>
        <end position="858"/>
    </location>
</feature>